<name>A0A0C3DA90_9AGAM</name>
<accession>A0A0C3DA90</accession>
<keyword evidence="3" id="KW-1185">Reference proteome</keyword>
<dbReference type="InParanoid" id="A0A0C3DA90"/>
<sequence length="159" mass="16260">MGACNDVLETSAGLTTTRGEEMGLESKGIPSPDVVTTEGGHKGGQCPLIEVLGDHGRIASLTVGRSKGRVTAVGGGTVCPLTIIPSLVEGRMEGGNCLQEHWWTAGDECCLPQCQPETLYLTGEGGLFEDGTTGEADEGKGSGAGGRICILDLKPSISS</sequence>
<reference evidence="2 3" key="1">
    <citation type="submission" date="2014-04" db="EMBL/GenBank/DDBJ databases">
        <authorList>
            <consortium name="DOE Joint Genome Institute"/>
            <person name="Kuo A."/>
            <person name="Kohler A."/>
            <person name="Nagy L.G."/>
            <person name="Floudas D."/>
            <person name="Copeland A."/>
            <person name="Barry K.W."/>
            <person name="Cichocki N."/>
            <person name="Veneault-Fourrey C."/>
            <person name="LaButti K."/>
            <person name="Lindquist E.A."/>
            <person name="Lipzen A."/>
            <person name="Lundell T."/>
            <person name="Morin E."/>
            <person name="Murat C."/>
            <person name="Sun H."/>
            <person name="Tunlid A."/>
            <person name="Henrissat B."/>
            <person name="Grigoriev I.V."/>
            <person name="Hibbett D.S."/>
            <person name="Martin F."/>
            <person name="Nordberg H.P."/>
            <person name="Cantor M.N."/>
            <person name="Hua S.X."/>
        </authorList>
    </citation>
    <scope>NUCLEOTIDE SEQUENCE [LARGE SCALE GENOMIC DNA]</scope>
    <source>
        <strain evidence="2 3">Foug A</strain>
    </source>
</reference>
<dbReference type="Proteomes" id="UP000053989">
    <property type="component" value="Unassembled WGS sequence"/>
</dbReference>
<gene>
    <name evidence="2" type="ORF">SCLCIDRAFT_11706</name>
</gene>
<reference evidence="3" key="2">
    <citation type="submission" date="2015-01" db="EMBL/GenBank/DDBJ databases">
        <title>Evolutionary Origins and Diversification of the Mycorrhizal Mutualists.</title>
        <authorList>
            <consortium name="DOE Joint Genome Institute"/>
            <consortium name="Mycorrhizal Genomics Consortium"/>
            <person name="Kohler A."/>
            <person name="Kuo A."/>
            <person name="Nagy L.G."/>
            <person name="Floudas D."/>
            <person name="Copeland A."/>
            <person name="Barry K.W."/>
            <person name="Cichocki N."/>
            <person name="Veneault-Fourrey C."/>
            <person name="LaButti K."/>
            <person name="Lindquist E.A."/>
            <person name="Lipzen A."/>
            <person name="Lundell T."/>
            <person name="Morin E."/>
            <person name="Murat C."/>
            <person name="Riley R."/>
            <person name="Ohm R."/>
            <person name="Sun H."/>
            <person name="Tunlid A."/>
            <person name="Henrissat B."/>
            <person name="Grigoriev I.V."/>
            <person name="Hibbett D.S."/>
            <person name="Martin F."/>
        </authorList>
    </citation>
    <scope>NUCLEOTIDE SEQUENCE [LARGE SCALE GENOMIC DNA]</scope>
    <source>
        <strain evidence="3">Foug A</strain>
    </source>
</reference>
<proteinExistence type="predicted"/>
<protein>
    <submittedName>
        <fullName evidence="2">Uncharacterized protein</fullName>
    </submittedName>
</protein>
<evidence type="ECO:0000313" key="3">
    <source>
        <dbReference type="Proteomes" id="UP000053989"/>
    </source>
</evidence>
<evidence type="ECO:0000256" key="1">
    <source>
        <dbReference type="SAM" id="MobiDB-lite"/>
    </source>
</evidence>
<organism evidence="2 3">
    <name type="scientific">Scleroderma citrinum Foug A</name>
    <dbReference type="NCBI Taxonomy" id="1036808"/>
    <lineage>
        <taxon>Eukaryota</taxon>
        <taxon>Fungi</taxon>
        <taxon>Dikarya</taxon>
        <taxon>Basidiomycota</taxon>
        <taxon>Agaricomycotina</taxon>
        <taxon>Agaricomycetes</taxon>
        <taxon>Agaricomycetidae</taxon>
        <taxon>Boletales</taxon>
        <taxon>Sclerodermatineae</taxon>
        <taxon>Sclerodermataceae</taxon>
        <taxon>Scleroderma</taxon>
    </lineage>
</organism>
<dbReference type="HOGENOM" id="CLU_1661826_0_0_1"/>
<dbReference type="EMBL" id="KN822192">
    <property type="protein sequence ID" value="KIM53026.1"/>
    <property type="molecule type" value="Genomic_DNA"/>
</dbReference>
<evidence type="ECO:0000313" key="2">
    <source>
        <dbReference type="EMBL" id="KIM53026.1"/>
    </source>
</evidence>
<feature type="region of interest" description="Disordered" evidence="1">
    <location>
        <begin position="10"/>
        <end position="32"/>
    </location>
</feature>
<dbReference type="AlphaFoldDB" id="A0A0C3DA90"/>